<dbReference type="InParanoid" id="D5GKG7"/>
<dbReference type="EMBL" id="FN430338">
    <property type="protein sequence ID" value="CAZ85010.1"/>
    <property type="molecule type" value="Genomic_DNA"/>
</dbReference>
<name>D5GKG7_TUBMM</name>
<dbReference type="GeneID" id="9182030"/>
<gene>
    <name evidence="1" type="ORF">GSTUM_00009541001</name>
</gene>
<organism evidence="1 2">
    <name type="scientific">Tuber melanosporum (strain Mel28)</name>
    <name type="common">Perigord black truffle</name>
    <dbReference type="NCBI Taxonomy" id="656061"/>
    <lineage>
        <taxon>Eukaryota</taxon>
        <taxon>Fungi</taxon>
        <taxon>Dikarya</taxon>
        <taxon>Ascomycota</taxon>
        <taxon>Pezizomycotina</taxon>
        <taxon>Pezizomycetes</taxon>
        <taxon>Pezizales</taxon>
        <taxon>Tuberaceae</taxon>
        <taxon>Tuber</taxon>
    </lineage>
</organism>
<dbReference type="RefSeq" id="XP_002840819.1">
    <property type="nucleotide sequence ID" value="XM_002840773.1"/>
</dbReference>
<dbReference type="HOGENOM" id="CLU_3070387_0_0_1"/>
<proteinExistence type="predicted"/>
<evidence type="ECO:0000313" key="2">
    <source>
        <dbReference type="Proteomes" id="UP000006911"/>
    </source>
</evidence>
<dbReference type="KEGG" id="tml:GSTUM_00009541001"/>
<sequence>MSPHISLDYHIYTLVQTSFIKALTVRKPRSVPLTLPYYFRRDNTKTTKRNGDD</sequence>
<accession>D5GKG7</accession>
<protein>
    <submittedName>
        <fullName evidence="1">(Perigord truffle) hypothetical protein</fullName>
    </submittedName>
</protein>
<dbReference type="AlphaFoldDB" id="D5GKG7"/>
<dbReference type="Proteomes" id="UP000006911">
    <property type="component" value="Unassembled WGS sequence"/>
</dbReference>
<reference evidence="1 2" key="1">
    <citation type="journal article" date="2010" name="Nature">
        <title>Perigord black truffle genome uncovers evolutionary origins and mechanisms of symbiosis.</title>
        <authorList>
            <person name="Martin F."/>
            <person name="Kohler A."/>
            <person name="Murat C."/>
            <person name="Balestrini R."/>
            <person name="Coutinho P.M."/>
            <person name="Jaillon O."/>
            <person name="Montanini B."/>
            <person name="Morin E."/>
            <person name="Noel B."/>
            <person name="Percudani R."/>
            <person name="Porcel B."/>
            <person name="Rubini A."/>
            <person name="Amicucci A."/>
            <person name="Amselem J."/>
            <person name="Anthouard V."/>
            <person name="Arcioni S."/>
            <person name="Artiguenave F."/>
            <person name="Aury J.M."/>
            <person name="Ballario P."/>
            <person name="Bolchi A."/>
            <person name="Brenna A."/>
            <person name="Brun A."/>
            <person name="Buee M."/>
            <person name="Cantarel B."/>
            <person name="Chevalier G."/>
            <person name="Couloux A."/>
            <person name="Da Silva C."/>
            <person name="Denoeud F."/>
            <person name="Duplessis S."/>
            <person name="Ghignone S."/>
            <person name="Hilselberger B."/>
            <person name="Iotti M."/>
            <person name="Marcais B."/>
            <person name="Mello A."/>
            <person name="Miranda M."/>
            <person name="Pacioni G."/>
            <person name="Quesneville H."/>
            <person name="Riccioni C."/>
            <person name="Ruotolo R."/>
            <person name="Splivallo R."/>
            <person name="Stocchi V."/>
            <person name="Tisserant E."/>
            <person name="Viscomi A.R."/>
            <person name="Zambonelli A."/>
            <person name="Zampieri E."/>
            <person name="Henrissat B."/>
            <person name="Lebrun M.H."/>
            <person name="Paolocci F."/>
            <person name="Bonfante P."/>
            <person name="Ottonello S."/>
            <person name="Wincker P."/>
        </authorList>
    </citation>
    <scope>NUCLEOTIDE SEQUENCE [LARGE SCALE GENOMIC DNA]</scope>
    <source>
        <strain evidence="1 2">Mel28</strain>
    </source>
</reference>
<keyword evidence="2" id="KW-1185">Reference proteome</keyword>
<evidence type="ECO:0000313" key="1">
    <source>
        <dbReference type="EMBL" id="CAZ85010.1"/>
    </source>
</evidence>